<evidence type="ECO:0000256" key="1">
    <source>
        <dbReference type="ARBA" id="ARBA00004651"/>
    </source>
</evidence>
<organism evidence="11 12">
    <name type="scientific">Tribolium castaneum</name>
    <name type="common">Red flour beetle</name>
    <dbReference type="NCBI Taxonomy" id="7070"/>
    <lineage>
        <taxon>Eukaryota</taxon>
        <taxon>Metazoa</taxon>
        <taxon>Ecdysozoa</taxon>
        <taxon>Arthropoda</taxon>
        <taxon>Hexapoda</taxon>
        <taxon>Insecta</taxon>
        <taxon>Pterygota</taxon>
        <taxon>Neoptera</taxon>
        <taxon>Endopterygota</taxon>
        <taxon>Coleoptera</taxon>
        <taxon>Polyphaga</taxon>
        <taxon>Cucujiformia</taxon>
        <taxon>Tenebrionidae</taxon>
        <taxon>Tenebrionidae incertae sedis</taxon>
        <taxon>Tribolium</taxon>
    </lineage>
</organism>
<dbReference type="Proteomes" id="UP000007266">
    <property type="component" value="Linkage group 10"/>
</dbReference>
<comment type="similarity">
    <text evidence="10">Belongs to the insect chemoreceptor superfamily. Heteromeric odorant receptor channel (TC 1.A.69) family.</text>
</comment>
<dbReference type="PhylomeDB" id="D6X403"/>
<dbReference type="GO" id="GO:0005549">
    <property type="term" value="F:odorant binding"/>
    <property type="evidence" value="ECO:0007669"/>
    <property type="project" value="InterPro"/>
</dbReference>
<keyword evidence="8 10" id="KW-0675">Receptor</keyword>
<evidence type="ECO:0000256" key="2">
    <source>
        <dbReference type="ARBA" id="ARBA00022475"/>
    </source>
</evidence>
<keyword evidence="7 10" id="KW-0472">Membrane</keyword>
<dbReference type="PANTHER" id="PTHR21137">
    <property type="entry name" value="ODORANT RECEPTOR"/>
    <property type="match status" value="1"/>
</dbReference>
<evidence type="ECO:0000313" key="12">
    <source>
        <dbReference type="Proteomes" id="UP000007266"/>
    </source>
</evidence>
<evidence type="ECO:0000256" key="6">
    <source>
        <dbReference type="ARBA" id="ARBA00022989"/>
    </source>
</evidence>
<feature type="transmembrane region" description="Helical" evidence="10">
    <location>
        <begin position="34"/>
        <end position="54"/>
    </location>
</feature>
<dbReference type="AlphaFoldDB" id="D6X403"/>
<keyword evidence="2" id="KW-1003">Cell membrane</keyword>
<feature type="transmembrane region" description="Helical" evidence="10">
    <location>
        <begin position="126"/>
        <end position="147"/>
    </location>
</feature>
<keyword evidence="9 10" id="KW-0807">Transducer</keyword>
<keyword evidence="6 10" id="KW-1133">Transmembrane helix</keyword>
<dbReference type="GO" id="GO:0004984">
    <property type="term" value="F:olfactory receptor activity"/>
    <property type="evidence" value="ECO:0000318"/>
    <property type="project" value="GO_Central"/>
</dbReference>
<keyword evidence="3 10" id="KW-0716">Sensory transduction</keyword>
<dbReference type="Pfam" id="PF02949">
    <property type="entry name" value="7tm_6"/>
    <property type="match status" value="1"/>
</dbReference>
<dbReference type="PANTHER" id="PTHR21137:SF35">
    <property type="entry name" value="ODORANT RECEPTOR 19A-RELATED"/>
    <property type="match status" value="1"/>
</dbReference>
<reference evidence="11 12" key="2">
    <citation type="journal article" date="2010" name="Nucleic Acids Res.">
        <title>BeetleBase in 2010: revisions to provide comprehensive genomic information for Tribolium castaneum.</title>
        <authorList>
            <person name="Kim H.S."/>
            <person name="Murphy T."/>
            <person name="Xia J."/>
            <person name="Caragea D."/>
            <person name="Park Y."/>
            <person name="Beeman R.W."/>
            <person name="Lorenzen M.D."/>
            <person name="Butcher S."/>
            <person name="Manak J.R."/>
            <person name="Brown S.J."/>
        </authorList>
    </citation>
    <scope>GENOME REANNOTATION</scope>
    <source>
        <strain evidence="11 12">Georgia GA2</strain>
    </source>
</reference>
<dbReference type="GO" id="GO:0007165">
    <property type="term" value="P:signal transduction"/>
    <property type="evidence" value="ECO:0007669"/>
    <property type="project" value="UniProtKB-KW"/>
</dbReference>
<evidence type="ECO:0000256" key="5">
    <source>
        <dbReference type="ARBA" id="ARBA00022725"/>
    </source>
</evidence>
<feature type="transmembrane region" description="Helical" evidence="10">
    <location>
        <begin position="167"/>
        <end position="195"/>
    </location>
</feature>
<feature type="transmembrane region" description="Helical" evidence="10">
    <location>
        <begin position="66"/>
        <end position="85"/>
    </location>
</feature>
<keyword evidence="4 10" id="KW-0812">Transmembrane</keyword>
<evidence type="ECO:0000256" key="8">
    <source>
        <dbReference type="ARBA" id="ARBA00023170"/>
    </source>
</evidence>
<name>D6X403_TRICA</name>
<proteinExistence type="inferred from homology"/>
<dbReference type="GO" id="GO:0005886">
    <property type="term" value="C:plasma membrane"/>
    <property type="evidence" value="ECO:0000318"/>
    <property type="project" value="GO_Central"/>
</dbReference>
<protein>
    <recommendedName>
        <fullName evidence="10">Odorant receptor</fullName>
    </recommendedName>
</protein>
<evidence type="ECO:0000256" key="10">
    <source>
        <dbReference type="RuleBase" id="RU351113"/>
    </source>
</evidence>
<dbReference type="HOGENOM" id="CLU_059644_0_0_1"/>
<sequence length="390" mass="45500">MSMTRSKYFQDSDDPFSFIRKIFIDYGYSKKINYYNRVTFTFNTCSILLESYYMITNFSLDLFVRYGGALSLMLYHVVTQFLVIAKQKSLEQLLEESKSYFWKADIFNSSVKNQILKSCNHMQRKFCLLWTPFVACGIVLLPVWGDFTESHIFPQVYKAYFGHWSPIFYYFCISSYPFAVYTSIRLPAIALYLFLQAHFQIVLLNQKILQISKNNDLDETTIFENMEYQKTIYRNLRSCISQHVALQKYITRILVSIQKAIPVYFCLAVLCLIAVIFFVLNNLNMSASNHFKARIFVSGVCGSLILYTFTEAGQLLADTTGDIFNTLMQCPWYYWNIKNRTVFMIFMLHSLNPLKIDWGGFTLGYSFGGAVIRTCCSYAVGLYNLRESKY</sequence>
<evidence type="ECO:0000256" key="4">
    <source>
        <dbReference type="ARBA" id="ARBA00022692"/>
    </source>
</evidence>
<feature type="transmembrane region" description="Helical" evidence="10">
    <location>
        <begin position="261"/>
        <end position="279"/>
    </location>
</feature>
<accession>D6X403</accession>
<evidence type="ECO:0000313" key="11">
    <source>
        <dbReference type="EMBL" id="EEZ97782.1"/>
    </source>
</evidence>
<keyword evidence="5 10" id="KW-0552">Olfaction</keyword>
<comment type="subcellular location">
    <subcellularLocation>
        <location evidence="1 10">Cell membrane</location>
        <topology evidence="1 10">Multi-pass membrane protein</topology>
    </subcellularLocation>
</comment>
<feature type="transmembrane region" description="Helical" evidence="10">
    <location>
        <begin position="291"/>
        <end position="309"/>
    </location>
</feature>
<evidence type="ECO:0000256" key="7">
    <source>
        <dbReference type="ARBA" id="ARBA00023136"/>
    </source>
</evidence>
<comment type="caution">
    <text evidence="10">Lacks conserved residue(s) required for the propagation of feature annotation.</text>
</comment>
<evidence type="ECO:0000256" key="9">
    <source>
        <dbReference type="ARBA" id="ARBA00023224"/>
    </source>
</evidence>
<dbReference type="GO" id="GO:0050911">
    <property type="term" value="P:detection of chemical stimulus involved in sensory perception of smell"/>
    <property type="evidence" value="ECO:0000318"/>
    <property type="project" value="GO_Central"/>
</dbReference>
<evidence type="ECO:0000256" key="3">
    <source>
        <dbReference type="ARBA" id="ARBA00022606"/>
    </source>
</evidence>
<gene>
    <name evidence="11" type="primary">AUGUSTUS-3.0.2_30368</name>
    <name evidence="11" type="ORF">TcasGA2_TC030368</name>
</gene>
<reference evidence="11 12" key="1">
    <citation type="journal article" date="2008" name="Nature">
        <title>The genome of the model beetle and pest Tribolium castaneum.</title>
        <authorList>
            <consortium name="Tribolium Genome Sequencing Consortium"/>
            <person name="Richards S."/>
            <person name="Gibbs R.A."/>
            <person name="Weinstock G.M."/>
            <person name="Brown S.J."/>
            <person name="Denell R."/>
            <person name="Beeman R.W."/>
            <person name="Gibbs R."/>
            <person name="Beeman R.W."/>
            <person name="Brown S.J."/>
            <person name="Bucher G."/>
            <person name="Friedrich M."/>
            <person name="Grimmelikhuijzen C.J."/>
            <person name="Klingler M."/>
            <person name="Lorenzen M."/>
            <person name="Richards S."/>
            <person name="Roth S."/>
            <person name="Schroder R."/>
            <person name="Tautz D."/>
            <person name="Zdobnov E.M."/>
            <person name="Muzny D."/>
            <person name="Gibbs R.A."/>
            <person name="Weinstock G.M."/>
            <person name="Attaway T."/>
            <person name="Bell S."/>
            <person name="Buhay C.J."/>
            <person name="Chandrabose M.N."/>
            <person name="Chavez D."/>
            <person name="Clerk-Blankenburg K.P."/>
            <person name="Cree A."/>
            <person name="Dao M."/>
            <person name="Davis C."/>
            <person name="Chacko J."/>
            <person name="Dinh H."/>
            <person name="Dugan-Rocha S."/>
            <person name="Fowler G."/>
            <person name="Garner T.T."/>
            <person name="Garnes J."/>
            <person name="Gnirke A."/>
            <person name="Hawes A."/>
            <person name="Hernandez J."/>
            <person name="Hines S."/>
            <person name="Holder M."/>
            <person name="Hume J."/>
            <person name="Jhangiani S.N."/>
            <person name="Joshi V."/>
            <person name="Khan Z.M."/>
            <person name="Jackson L."/>
            <person name="Kovar C."/>
            <person name="Kowis A."/>
            <person name="Lee S."/>
            <person name="Lewis L.R."/>
            <person name="Margolis J."/>
            <person name="Morgan M."/>
            <person name="Nazareth L.V."/>
            <person name="Nguyen N."/>
            <person name="Okwuonu G."/>
            <person name="Parker D."/>
            <person name="Richards S."/>
            <person name="Ruiz S.J."/>
            <person name="Santibanez J."/>
            <person name="Savard J."/>
            <person name="Scherer S.E."/>
            <person name="Schneider B."/>
            <person name="Sodergren E."/>
            <person name="Tautz D."/>
            <person name="Vattahil S."/>
            <person name="Villasana D."/>
            <person name="White C.S."/>
            <person name="Wright R."/>
            <person name="Park Y."/>
            <person name="Beeman R.W."/>
            <person name="Lord J."/>
            <person name="Oppert B."/>
            <person name="Lorenzen M."/>
            <person name="Brown S."/>
            <person name="Wang L."/>
            <person name="Savard J."/>
            <person name="Tautz D."/>
            <person name="Richards S."/>
            <person name="Weinstock G."/>
            <person name="Gibbs R.A."/>
            <person name="Liu Y."/>
            <person name="Worley K."/>
            <person name="Weinstock G."/>
            <person name="Elsik C.G."/>
            <person name="Reese J.T."/>
            <person name="Elhaik E."/>
            <person name="Landan G."/>
            <person name="Graur D."/>
            <person name="Arensburger P."/>
            <person name="Atkinson P."/>
            <person name="Beeman R.W."/>
            <person name="Beidler J."/>
            <person name="Brown S.J."/>
            <person name="Demuth J.P."/>
            <person name="Drury D.W."/>
            <person name="Du Y.Z."/>
            <person name="Fujiwara H."/>
            <person name="Lorenzen M."/>
            <person name="Maselli V."/>
            <person name="Osanai M."/>
            <person name="Park Y."/>
            <person name="Robertson H.M."/>
            <person name="Tu Z."/>
            <person name="Wang J.J."/>
            <person name="Wang S."/>
            <person name="Richards S."/>
            <person name="Song H."/>
            <person name="Zhang L."/>
            <person name="Sodergren E."/>
            <person name="Werner D."/>
            <person name="Stanke M."/>
            <person name="Morgenstern B."/>
            <person name="Solovyev V."/>
            <person name="Kosarev P."/>
            <person name="Brown G."/>
            <person name="Chen H.C."/>
            <person name="Ermolaeva O."/>
            <person name="Hlavina W."/>
            <person name="Kapustin Y."/>
            <person name="Kiryutin B."/>
            <person name="Kitts P."/>
            <person name="Maglott D."/>
            <person name="Pruitt K."/>
            <person name="Sapojnikov V."/>
            <person name="Souvorov A."/>
            <person name="Mackey A.J."/>
            <person name="Waterhouse R.M."/>
            <person name="Wyder S."/>
            <person name="Zdobnov E.M."/>
            <person name="Zdobnov E.M."/>
            <person name="Wyder S."/>
            <person name="Kriventseva E.V."/>
            <person name="Kadowaki T."/>
            <person name="Bork P."/>
            <person name="Aranda M."/>
            <person name="Bao R."/>
            <person name="Beermann A."/>
            <person name="Berns N."/>
            <person name="Bolognesi R."/>
            <person name="Bonneton F."/>
            <person name="Bopp D."/>
            <person name="Brown S.J."/>
            <person name="Bucher G."/>
            <person name="Butts T."/>
            <person name="Chaumot A."/>
            <person name="Denell R.E."/>
            <person name="Ferrier D.E."/>
            <person name="Friedrich M."/>
            <person name="Gordon C.M."/>
            <person name="Jindra M."/>
            <person name="Klingler M."/>
            <person name="Lan Q."/>
            <person name="Lattorff H.M."/>
            <person name="Laudet V."/>
            <person name="von Levetsow C."/>
            <person name="Liu Z."/>
            <person name="Lutz R."/>
            <person name="Lynch J.A."/>
            <person name="da Fonseca R.N."/>
            <person name="Posnien N."/>
            <person name="Reuter R."/>
            <person name="Roth S."/>
            <person name="Savard J."/>
            <person name="Schinko J.B."/>
            <person name="Schmitt C."/>
            <person name="Schoppmeier M."/>
            <person name="Schroder R."/>
            <person name="Shippy T.D."/>
            <person name="Simonnet F."/>
            <person name="Marques-Souza H."/>
            <person name="Tautz D."/>
            <person name="Tomoyasu Y."/>
            <person name="Trauner J."/>
            <person name="Van der Zee M."/>
            <person name="Vervoort M."/>
            <person name="Wittkopp N."/>
            <person name="Wimmer E.A."/>
            <person name="Yang X."/>
            <person name="Jones A.K."/>
            <person name="Sattelle D.B."/>
            <person name="Ebert P.R."/>
            <person name="Nelson D."/>
            <person name="Scott J.G."/>
            <person name="Beeman R.W."/>
            <person name="Muthukrishnan S."/>
            <person name="Kramer K.J."/>
            <person name="Arakane Y."/>
            <person name="Beeman R.W."/>
            <person name="Zhu Q."/>
            <person name="Hogenkamp D."/>
            <person name="Dixit R."/>
            <person name="Oppert B."/>
            <person name="Jiang H."/>
            <person name="Zou Z."/>
            <person name="Marshall J."/>
            <person name="Elpidina E."/>
            <person name="Vinokurov K."/>
            <person name="Oppert C."/>
            <person name="Zou Z."/>
            <person name="Evans J."/>
            <person name="Lu Z."/>
            <person name="Zhao P."/>
            <person name="Sumathipala N."/>
            <person name="Altincicek B."/>
            <person name="Vilcinskas A."/>
            <person name="Williams M."/>
            <person name="Hultmark D."/>
            <person name="Hetru C."/>
            <person name="Jiang H."/>
            <person name="Grimmelikhuijzen C.J."/>
            <person name="Hauser F."/>
            <person name="Cazzamali G."/>
            <person name="Williamson M."/>
            <person name="Park Y."/>
            <person name="Li B."/>
            <person name="Tanaka Y."/>
            <person name="Predel R."/>
            <person name="Neupert S."/>
            <person name="Schachtner J."/>
            <person name="Verleyen P."/>
            <person name="Raible F."/>
            <person name="Bork P."/>
            <person name="Friedrich M."/>
            <person name="Walden K.K."/>
            <person name="Robertson H.M."/>
            <person name="Angeli S."/>
            <person name="Foret S."/>
            <person name="Bucher G."/>
            <person name="Schuetz S."/>
            <person name="Maleszka R."/>
            <person name="Wimmer E.A."/>
            <person name="Beeman R.W."/>
            <person name="Lorenzen M."/>
            <person name="Tomoyasu Y."/>
            <person name="Miller S.C."/>
            <person name="Grossmann D."/>
            <person name="Bucher G."/>
        </authorList>
    </citation>
    <scope>NUCLEOTIDE SEQUENCE [LARGE SCALE GENOMIC DNA]</scope>
    <source>
        <strain evidence="11 12">Georgia GA2</strain>
    </source>
</reference>
<dbReference type="EMBL" id="KQ971379">
    <property type="protein sequence ID" value="EEZ97782.1"/>
    <property type="molecule type" value="Genomic_DNA"/>
</dbReference>
<keyword evidence="12" id="KW-1185">Reference proteome</keyword>
<dbReference type="InterPro" id="IPR004117">
    <property type="entry name" value="7tm6_olfct_rcpt"/>
</dbReference>